<evidence type="ECO:0000313" key="1">
    <source>
        <dbReference type="EMBL" id="VDH95241.1"/>
    </source>
</evidence>
<evidence type="ECO:0000313" key="2">
    <source>
        <dbReference type="Proteomes" id="UP000596742"/>
    </source>
</evidence>
<proteinExistence type="predicted"/>
<reference evidence="1" key="1">
    <citation type="submission" date="2018-11" db="EMBL/GenBank/DDBJ databases">
        <authorList>
            <person name="Alioto T."/>
            <person name="Alioto T."/>
        </authorList>
    </citation>
    <scope>NUCLEOTIDE SEQUENCE</scope>
</reference>
<dbReference type="EMBL" id="UYJE01000679">
    <property type="protein sequence ID" value="VDH95241.1"/>
    <property type="molecule type" value="Genomic_DNA"/>
</dbReference>
<name>A0A8B6BUW7_MYTGA</name>
<dbReference type="Proteomes" id="UP000596742">
    <property type="component" value="Unassembled WGS sequence"/>
</dbReference>
<sequence length="121" mass="13580">MLRVLLSIEIRNSSGIEIESFINSASSVIADKASYKFRVVGEAKIIAIFEVYDDTVVNTVTADIMRMGPYNVTCTPLIGIERLAYILGLNYQRDIPSTSRLSQKYVAWSELPMDNHGKVEF</sequence>
<accession>A0A8B6BUW7</accession>
<dbReference type="OrthoDB" id="5961967at2759"/>
<gene>
    <name evidence="1" type="ORF">MGAL_10B044977</name>
</gene>
<dbReference type="AlphaFoldDB" id="A0A8B6BUW7"/>
<comment type="caution">
    <text evidence="1">The sequence shown here is derived from an EMBL/GenBank/DDBJ whole genome shotgun (WGS) entry which is preliminary data.</text>
</comment>
<keyword evidence="2" id="KW-1185">Reference proteome</keyword>
<protein>
    <submittedName>
        <fullName evidence="1">Uncharacterized protein</fullName>
    </submittedName>
</protein>
<organism evidence="1 2">
    <name type="scientific">Mytilus galloprovincialis</name>
    <name type="common">Mediterranean mussel</name>
    <dbReference type="NCBI Taxonomy" id="29158"/>
    <lineage>
        <taxon>Eukaryota</taxon>
        <taxon>Metazoa</taxon>
        <taxon>Spiralia</taxon>
        <taxon>Lophotrochozoa</taxon>
        <taxon>Mollusca</taxon>
        <taxon>Bivalvia</taxon>
        <taxon>Autobranchia</taxon>
        <taxon>Pteriomorphia</taxon>
        <taxon>Mytilida</taxon>
        <taxon>Mytiloidea</taxon>
        <taxon>Mytilidae</taxon>
        <taxon>Mytilinae</taxon>
        <taxon>Mytilus</taxon>
    </lineage>
</organism>